<proteinExistence type="predicted"/>
<comment type="caution">
    <text evidence="2">The sequence shown here is derived from an EMBL/GenBank/DDBJ whole genome shotgun (WGS) entry which is preliminary data.</text>
</comment>
<keyword evidence="3" id="KW-1185">Reference proteome</keyword>
<evidence type="ECO:0000259" key="1">
    <source>
        <dbReference type="Pfam" id="PF01872"/>
    </source>
</evidence>
<sequence>MGKIIISENVSLDGVVQDPTGEEGFNRGGWFLQMGDKDREAWTKLALDEALGAEALLLGRRSDEWFAARWLSRSGEWADRLNSMPKYVVSSTLQEPKWSNSTAFKGRVLTGDVVDEVSKLKQELDGDIVVYASIQLVHMLMEHDLVDELRLTMFPVVLGAGKLLFAELSDKKPMRLINTRTVGDSLAFLTYQPVRDG</sequence>
<dbReference type="GO" id="GO:0009231">
    <property type="term" value="P:riboflavin biosynthetic process"/>
    <property type="evidence" value="ECO:0007669"/>
    <property type="project" value="InterPro"/>
</dbReference>
<dbReference type="Pfam" id="PF01872">
    <property type="entry name" value="RibD_C"/>
    <property type="match status" value="1"/>
</dbReference>
<dbReference type="RefSeq" id="WP_030068158.1">
    <property type="nucleotide sequence ID" value="NZ_JRKI01000028.1"/>
</dbReference>
<evidence type="ECO:0000313" key="2">
    <source>
        <dbReference type="EMBL" id="KIZ16392.1"/>
    </source>
</evidence>
<dbReference type="PATRIC" id="fig|1240678.4.peg.4289"/>
<name>A0A0D7CLR8_9ACTN</name>
<protein>
    <submittedName>
        <fullName evidence="2">Deaminase/reductase</fullName>
    </submittedName>
</protein>
<gene>
    <name evidence="2" type="ORF">SNA_20300</name>
</gene>
<dbReference type="GO" id="GO:0008703">
    <property type="term" value="F:5-amino-6-(5-phosphoribosylamino)uracil reductase activity"/>
    <property type="evidence" value="ECO:0007669"/>
    <property type="project" value="InterPro"/>
</dbReference>
<dbReference type="SUPFAM" id="SSF53597">
    <property type="entry name" value="Dihydrofolate reductase-like"/>
    <property type="match status" value="1"/>
</dbReference>
<dbReference type="PANTHER" id="PTHR38011:SF11">
    <property type="entry name" value="2,5-DIAMINO-6-RIBOSYLAMINO-4(3H)-PYRIMIDINONE 5'-PHOSPHATE REDUCTASE"/>
    <property type="match status" value="1"/>
</dbReference>
<reference evidence="2 3" key="1">
    <citation type="submission" date="2014-09" db="EMBL/GenBank/DDBJ databases">
        <title>Draft genome sequence of Streptomyces natalensis ATCC 27448, producer of the antifungal pimaricin.</title>
        <authorList>
            <person name="Mendes M.V."/>
            <person name="Beites T."/>
            <person name="Pires S."/>
            <person name="Santos C.L."/>
            <person name="Moradas-Ferreira P."/>
        </authorList>
    </citation>
    <scope>NUCLEOTIDE SEQUENCE [LARGE SCALE GENOMIC DNA]</scope>
    <source>
        <strain evidence="2 3">ATCC 27448</strain>
    </source>
</reference>
<organism evidence="2 3">
    <name type="scientific">Streptomyces natalensis ATCC 27448</name>
    <dbReference type="NCBI Taxonomy" id="1240678"/>
    <lineage>
        <taxon>Bacteria</taxon>
        <taxon>Bacillati</taxon>
        <taxon>Actinomycetota</taxon>
        <taxon>Actinomycetes</taxon>
        <taxon>Kitasatosporales</taxon>
        <taxon>Streptomycetaceae</taxon>
        <taxon>Streptomyces</taxon>
    </lineage>
</organism>
<dbReference type="PANTHER" id="PTHR38011">
    <property type="entry name" value="DIHYDROFOLATE REDUCTASE FAMILY PROTEIN (AFU_ORTHOLOGUE AFUA_8G06820)"/>
    <property type="match status" value="1"/>
</dbReference>
<dbReference type="InterPro" id="IPR002734">
    <property type="entry name" value="RibDG_C"/>
</dbReference>
<dbReference type="EMBL" id="JRKI01000028">
    <property type="protein sequence ID" value="KIZ16392.1"/>
    <property type="molecule type" value="Genomic_DNA"/>
</dbReference>
<dbReference type="InterPro" id="IPR050765">
    <property type="entry name" value="Riboflavin_Biosynth_HTPR"/>
</dbReference>
<dbReference type="Proteomes" id="UP000032458">
    <property type="component" value="Unassembled WGS sequence"/>
</dbReference>
<dbReference type="Gene3D" id="3.40.430.10">
    <property type="entry name" value="Dihydrofolate Reductase, subunit A"/>
    <property type="match status" value="1"/>
</dbReference>
<feature type="domain" description="Bacterial bifunctional deaminase-reductase C-terminal" evidence="1">
    <location>
        <begin position="3"/>
        <end position="186"/>
    </location>
</feature>
<evidence type="ECO:0000313" key="3">
    <source>
        <dbReference type="Proteomes" id="UP000032458"/>
    </source>
</evidence>
<accession>A0A0D7CLR8</accession>
<dbReference type="AlphaFoldDB" id="A0A0D7CLR8"/>
<dbReference type="InterPro" id="IPR024072">
    <property type="entry name" value="DHFR-like_dom_sf"/>
</dbReference>